<gene>
    <name evidence="1" type="ORF">BS47DRAFT_1361093</name>
</gene>
<dbReference type="AlphaFoldDB" id="A0A9P6DXY6"/>
<accession>A0A9P6DXY6</accession>
<organism evidence="1 2">
    <name type="scientific">Hydnum rufescens UP504</name>
    <dbReference type="NCBI Taxonomy" id="1448309"/>
    <lineage>
        <taxon>Eukaryota</taxon>
        <taxon>Fungi</taxon>
        <taxon>Dikarya</taxon>
        <taxon>Basidiomycota</taxon>
        <taxon>Agaricomycotina</taxon>
        <taxon>Agaricomycetes</taxon>
        <taxon>Cantharellales</taxon>
        <taxon>Hydnaceae</taxon>
        <taxon>Hydnum</taxon>
    </lineage>
</organism>
<protein>
    <submittedName>
        <fullName evidence="1">Uncharacterized protein</fullName>
    </submittedName>
</protein>
<dbReference type="Proteomes" id="UP000886523">
    <property type="component" value="Unassembled WGS sequence"/>
</dbReference>
<comment type="caution">
    <text evidence="1">The sequence shown here is derived from an EMBL/GenBank/DDBJ whole genome shotgun (WGS) entry which is preliminary data.</text>
</comment>
<evidence type="ECO:0000313" key="1">
    <source>
        <dbReference type="EMBL" id="KAF9515379.1"/>
    </source>
</evidence>
<name>A0A9P6DXY6_9AGAM</name>
<reference evidence="1" key="1">
    <citation type="journal article" date="2020" name="Nat. Commun.">
        <title>Large-scale genome sequencing of mycorrhizal fungi provides insights into the early evolution of symbiotic traits.</title>
        <authorList>
            <person name="Miyauchi S."/>
            <person name="Kiss E."/>
            <person name="Kuo A."/>
            <person name="Drula E."/>
            <person name="Kohler A."/>
            <person name="Sanchez-Garcia M."/>
            <person name="Morin E."/>
            <person name="Andreopoulos B."/>
            <person name="Barry K.W."/>
            <person name="Bonito G."/>
            <person name="Buee M."/>
            <person name="Carver A."/>
            <person name="Chen C."/>
            <person name="Cichocki N."/>
            <person name="Clum A."/>
            <person name="Culley D."/>
            <person name="Crous P.W."/>
            <person name="Fauchery L."/>
            <person name="Girlanda M."/>
            <person name="Hayes R.D."/>
            <person name="Keri Z."/>
            <person name="LaButti K."/>
            <person name="Lipzen A."/>
            <person name="Lombard V."/>
            <person name="Magnuson J."/>
            <person name="Maillard F."/>
            <person name="Murat C."/>
            <person name="Nolan M."/>
            <person name="Ohm R.A."/>
            <person name="Pangilinan J."/>
            <person name="Pereira M.F."/>
            <person name="Perotto S."/>
            <person name="Peter M."/>
            <person name="Pfister S."/>
            <person name="Riley R."/>
            <person name="Sitrit Y."/>
            <person name="Stielow J.B."/>
            <person name="Szollosi G."/>
            <person name="Zifcakova L."/>
            <person name="Stursova M."/>
            <person name="Spatafora J.W."/>
            <person name="Tedersoo L."/>
            <person name="Vaario L.M."/>
            <person name="Yamada A."/>
            <person name="Yan M."/>
            <person name="Wang P."/>
            <person name="Xu J."/>
            <person name="Bruns T."/>
            <person name="Baldrian P."/>
            <person name="Vilgalys R."/>
            <person name="Dunand C."/>
            <person name="Henrissat B."/>
            <person name="Grigoriev I.V."/>
            <person name="Hibbett D."/>
            <person name="Nagy L.G."/>
            <person name="Martin F.M."/>
        </authorList>
    </citation>
    <scope>NUCLEOTIDE SEQUENCE</scope>
    <source>
        <strain evidence="1">UP504</strain>
    </source>
</reference>
<keyword evidence="2" id="KW-1185">Reference proteome</keyword>
<dbReference type="EMBL" id="MU128951">
    <property type="protein sequence ID" value="KAF9515379.1"/>
    <property type="molecule type" value="Genomic_DNA"/>
</dbReference>
<sequence length="114" mass="12678">MGMTNGWRPSGKELVEEYDKEKADLVRMANQWNEGSGLAGENDNTHGYLMYCNDTASANVQRPLRCGVCSDASLLFCAQPEADLQDELRALIGWYQVWGNIGPNFLGDILVHII</sequence>
<evidence type="ECO:0000313" key="2">
    <source>
        <dbReference type="Proteomes" id="UP000886523"/>
    </source>
</evidence>
<proteinExistence type="predicted"/>